<evidence type="ECO:0000313" key="3">
    <source>
        <dbReference type="Proteomes" id="UP000521943"/>
    </source>
</evidence>
<evidence type="ECO:0000313" key="2">
    <source>
        <dbReference type="EMBL" id="KAF6741419.1"/>
    </source>
</evidence>
<dbReference type="GO" id="GO:0005634">
    <property type="term" value="C:nucleus"/>
    <property type="evidence" value="ECO:0007669"/>
    <property type="project" value="TreeGrafter"/>
</dbReference>
<dbReference type="InterPro" id="IPR029063">
    <property type="entry name" value="SAM-dependent_MTases_sf"/>
</dbReference>
<dbReference type="GO" id="GO:0030488">
    <property type="term" value="P:tRNA methylation"/>
    <property type="evidence" value="ECO:0007669"/>
    <property type="project" value="TreeGrafter"/>
</dbReference>
<feature type="compositionally biased region" description="Polar residues" evidence="1">
    <location>
        <begin position="151"/>
        <end position="161"/>
    </location>
</feature>
<feature type="region of interest" description="Disordered" evidence="1">
    <location>
        <begin position="21"/>
        <end position="43"/>
    </location>
</feature>
<organism evidence="2 3">
    <name type="scientific">Ephemerocybe angulata</name>
    <dbReference type="NCBI Taxonomy" id="980116"/>
    <lineage>
        <taxon>Eukaryota</taxon>
        <taxon>Fungi</taxon>
        <taxon>Dikarya</taxon>
        <taxon>Basidiomycota</taxon>
        <taxon>Agaricomycotina</taxon>
        <taxon>Agaricomycetes</taxon>
        <taxon>Agaricomycetidae</taxon>
        <taxon>Agaricales</taxon>
        <taxon>Agaricineae</taxon>
        <taxon>Psathyrellaceae</taxon>
        <taxon>Ephemerocybe</taxon>
    </lineage>
</organism>
<dbReference type="GO" id="GO:0005737">
    <property type="term" value="C:cytoplasm"/>
    <property type="evidence" value="ECO:0007669"/>
    <property type="project" value="TreeGrafter"/>
</dbReference>
<dbReference type="PANTHER" id="PTHR22808:SF1">
    <property type="entry name" value="RNA CYTOSINE-C(5)-METHYLTRANSFERASE NSUN2-RELATED"/>
    <property type="match status" value="1"/>
</dbReference>
<evidence type="ECO:0000256" key="1">
    <source>
        <dbReference type="SAM" id="MobiDB-lite"/>
    </source>
</evidence>
<keyword evidence="3" id="KW-1185">Reference proteome</keyword>
<feature type="region of interest" description="Disordered" evidence="1">
    <location>
        <begin position="150"/>
        <end position="183"/>
    </location>
</feature>
<reference evidence="2 3" key="1">
    <citation type="submission" date="2020-07" db="EMBL/GenBank/DDBJ databases">
        <title>Comparative genomics of pyrophilous fungi reveals a link between fire events and developmental genes.</title>
        <authorList>
            <consortium name="DOE Joint Genome Institute"/>
            <person name="Steindorff A.S."/>
            <person name="Carver A."/>
            <person name="Calhoun S."/>
            <person name="Stillman K."/>
            <person name="Liu H."/>
            <person name="Lipzen A."/>
            <person name="Pangilinan J."/>
            <person name="Labutti K."/>
            <person name="Bruns T.D."/>
            <person name="Grigoriev I.V."/>
        </authorList>
    </citation>
    <scope>NUCLEOTIDE SEQUENCE [LARGE SCALE GENOMIC DNA]</scope>
    <source>
        <strain evidence="2 3">CBS 144469</strain>
    </source>
</reference>
<dbReference type="GO" id="GO:0016428">
    <property type="term" value="F:tRNA (cytidine-5-)-methyltransferase activity"/>
    <property type="evidence" value="ECO:0007669"/>
    <property type="project" value="TreeGrafter"/>
</dbReference>
<accession>A0A8H6H6K9</accession>
<dbReference type="EMBL" id="JACGCI010000248">
    <property type="protein sequence ID" value="KAF6741419.1"/>
    <property type="molecule type" value="Genomic_DNA"/>
</dbReference>
<comment type="caution">
    <text evidence="2">The sequence shown here is derived from an EMBL/GenBank/DDBJ whole genome shotgun (WGS) entry which is preliminary data.</text>
</comment>
<dbReference type="Gene3D" id="3.40.50.150">
    <property type="entry name" value="Vaccinia Virus protein VP39"/>
    <property type="match status" value="1"/>
</dbReference>
<dbReference type="GO" id="GO:0000049">
    <property type="term" value="F:tRNA binding"/>
    <property type="evidence" value="ECO:0007669"/>
    <property type="project" value="TreeGrafter"/>
</dbReference>
<evidence type="ECO:0008006" key="4">
    <source>
        <dbReference type="Google" id="ProtNLM"/>
    </source>
</evidence>
<sequence>MVDGDAAIEIEAVESTSTVPDEVSAVLSPSTEAGPSQKMQMKGKSGACPLLNDAIVEGERIPPTVRIDWHPSGCTWQFSIPKIVLRKQPQFKKFHSFLIFETEVGNLLRQEAVSMIPPSSLTSSRTTKFVMDMCTAPGSKTAQILEALHAQDTSTSSSIPSGVTHHQRQRQQANPPTNPPVRTLATAPLIVTNLDASNHL</sequence>
<dbReference type="PANTHER" id="PTHR22808">
    <property type="entry name" value="NCL1 YEAST -RELATED NOL1/NOP2/FMU SUN DOMAIN-CONTAINING"/>
    <property type="match status" value="1"/>
</dbReference>
<protein>
    <recommendedName>
        <fullName evidence="4">SAM-dependent MTase RsmB/NOP-type domain-containing protein</fullName>
    </recommendedName>
</protein>
<dbReference type="InterPro" id="IPR023267">
    <property type="entry name" value="RCMT"/>
</dbReference>
<proteinExistence type="predicted"/>
<dbReference type="AlphaFoldDB" id="A0A8H6H6K9"/>
<dbReference type="Proteomes" id="UP000521943">
    <property type="component" value="Unassembled WGS sequence"/>
</dbReference>
<feature type="compositionally biased region" description="Polar residues" evidence="1">
    <location>
        <begin position="27"/>
        <end position="39"/>
    </location>
</feature>
<gene>
    <name evidence="2" type="ORF">DFP72DRAFT_1083996</name>
</gene>
<name>A0A8H6H6K9_9AGAR</name>
<dbReference type="OrthoDB" id="6093671at2759"/>